<feature type="transmembrane region" description="Helical" evidence="7">
    <location>
        <begin position="160"/>
        <end position="181"/>
    </location>
</feature>
<dbReference type="SUPFAM" id="SSF103473">
    <property type="entry name" value="MFS general substrate transporter"/>
    <property type="match status" value="1"/>
</dbReference>
<dbReference type="OMA" id="INYASVM"/>
<dbReference type="InterPro" id="IPR036259">
    <property type="entry name" value="MFS_trans_sf"/>
</dbReference>
<feature type="transmembrane region" description="Helical" evidence="7">
    <location>
        <begin position="387"/>
        <end position="407"/>
    </location>
</feature>
<comment type="subcellular location">
    <subcellularLocation>
        <location evidence="1">Membrane</location>
        <topology evidence="1">Multi-pass membrane protein</topology>
    </subcellularLocation>
</comment>
<evidence type="ECO:0000256" key="5">
    <source>
        <dbReference type="ARBA" id="ARBA00023136"/>
    </source>
</evidence>
<evidence type="ECO:0000313" key="10">
    <source>
        <dbReference type="Proteomes" id="UP000258309"/>
    </source>
</evidence>
<keyword evidence="4 7" id="KW-1133">Transmembrane helix</keyword>
<name>A0A3E2H1I5_SCYLI</name>
<feature type="transmembrane region" description="Helical" evidence="7">
    <location>
        <begin position="60"/>
        <end position="76"/>
    </location>
</feature>
<feature type="transmembrane region" description="Helical" evidence="7">
    <location>
        <begin position="193"/>
        <end position="214"/>
    </location>
</feature>
<dbReference type="AlphaFoldDB" id="A0A3E2H1I5"/>
<evidence type="ECO:0000256" key="2">
    <source>
        <dbReference type="ARBA" id="ARBA00022448"/>
    </source>
</evidence>
<feature type="transmembrane region" description="Helical" evidence="7">
    <location>
        <begin position="455"/>
        <end position="475"/>
    </location>
</feature>
<evidence type="ECO:0000256" key="6">
    <source>
        <dbReference type="ARBA" id="ARBA00037968"/>
    </source>
</evidence>
<evidence type="ECO:0000313" key="9">
    <source>
        <dbReference type="EMBL" id="RFU27157.1"/>
    </source>
</evidence>
<feature type="non-terminal residue" evidence="9">
    <location>
        <position position="509"/>
    </location>
</feature>
<dbReference type="Gene3D" id="1.20.1250.20">
    <property type="entry name" value="MFS general substrate transporter like domains"/>
    <property type="match status" value="2"/>
</dbReference>
<dbReference type="Proteomes" id="UP000258309">
    <property type="component" value="Unassembled WGS sequence"/>
</dbReference>
<keyword evidence="3 7" id="KW-0812">Transmembrane</keyword>
<feature type="transmembrane region" description="Helical" evidence="7">
    <location>
        <begin position="296"/>
        <end position="320"/>
    </location>
</feature>
<dbReference type="PANTHER" id="PTHR43791">
    <property type="entry name" value="PERMEASE-RELATED"/>
    <property type="match status" value="1"/>
</dbReference>
<keyword evidence="10" id="KW-1185">Reference proteome</keyword>
<keyword evidence="2" id="KW-0813">Transport</keyword>
<accession>A0A3E2H1I5</accession>
<feature type="transmembrane region" description="Helical" evidence="7">
    <location>
        <begin position="419"/>
        <end position="435"/>
    </location>
</feature>
<dbReference type="InterPro" id="IPR011701">
    <property type="entry name" value="MFS"/>
</dbReference>
<evidence type="ECO:0000256" key="1">
    <source>
        <dbReference type="ARBA" id="ARBA00004141"/>
    </source>
</evidence>
<comment type="similarity">
    <text evidence="6">Belongs to the major facilitator superfamily. Allantoate permease family.</text>
</comment>
<dbReference type="OrthoDB" id="6730379at2759"/>
<feature type="transmembrane region" description="Helical" evidence="7">
    <location>
        <begin position="96"/>
        <end position="115"/>
    </location>
</feature>
<dbReference type="Pfam" id="PF07690">
    <property type="entry name" value="MFS_1"/>
    <property type="match status" value="1"/>
</dbReference>
<evidence type="ECO:0000256" key="4">
    <source>
        <dbReference type="ARBA" id="ARBA00022989"/>
    </source>
</evidence>
<sequence length="509" mass="57009">MSAKDPEIQLNQLATIQSHGDDTKAIVTAKDVDEALVFLSNNLDVGQVVNIDDKKLMRKVDWMLMPLMFACYYLQYTDKTLMSYSGIMGIIEDTNMPANGFSNLAIAFYVSFLVCEPIQSLLLQRFPTAKWLGINVVCWGIVLTMNCVCHNYASLVALRVLLGVFESVTAPSLIILTSMWYKRNEQVMRMGWWYQGSSVGPIVSSLVAFGFGHWTASDPTLSFKSWQALFLIFGLLTIVVGVLTFFFLPDSPFKSRLTPEEKMHILERVRENQTGIENKRFKWSQFVEVMLDIRTWLLSLVVILTNVPNGAVSSFSSIIIENFGYDEYQSLLLNLPGCGVALVSVWAGAYLAGRFNARGITIIMLIIPTLIGGALMAWLPADSKGGLLTGTFLINTVGSTLPLLYSWITSNFGGHTKKITMNAIVLMSFCVGNIIGPETFQDKDAPHYIPAKTTIVATLSVAILVTIALDLLYLWDNKRRDKEEPQNLPPNYEFMDLTDKQNRNFRYLL</sequence>
<dbReference type="PROSITE" id="PS50850">
    <property type="entry name" value="MFS"/>
    <property type="match status" value="1"/>
</dbReference>
<dbReference type="GO" id="GO:0022857">
    <property type="term" value="F:transmembrane transporter activity"/>
    <property type="evidence" value="ECO:0007669"/>
    <property type="project" value="InterPro"/>
</dbReference>
<reference evidence="9 10" key="1">
    <citation type="submission" date="2018-05" db="EMBL/GenBank/DDBJ databases">
        <title>Draft genome sequence of Scytalidium lignicola DSM 105466, a ubiquitous saprotrophic fungus.</title>
        <authorList>
            <person name="Buettner E."/>
            <person name="Gebauer A.M."/>
            <person name="Hofrichter M."/>
            <person name="Liers C."/>
            <person name="Kellner H."/>
        </authorList>
    </citation>
    <scope>NUCLEOTIDE SEQUENCE [LARGE SCALE GENOMIC DNA]</scope>
    <source>
        <strain evidence="9 10">DSM 105466</strain>
    </source>
</reference>
<dbReference type="GO" id="GO:0016020">
    <property type="term" value="C:membrane"/>
    <property type="evidence" value="ECO:0007669"/>
    <property type="project" value="UniProtKB-SubCell"/>
</dbReference>
<feature type="transmembrane region" description="Helical" evidence="7">
    <location>
        <begin position="360"/>
        <end position="381"/>
    </location>
</feature>
<feature type="non-terminal residue" evidence="9">
    <location>
        <position position="1"/>
    </location>
</feature>
<evidence type="ECO:0000259" key="8">
    <source>
        <dbReference type="PROSITE" id="PS50850"/>
    </source>
</evidence>
<dbReference type="EMBL" id="NCSJ02000220">
    <property type="protein sequence ID" value="RFU27157.1"/>
    <property type="molecule type" value="Genomic_DNA"/>
</dbReference>
<evidence type="ECO:0000256" key="3">
    <source>
        <dbReference type="ARBA" id="ARBA00022692"/>
    </source>
</evidence>
<protein>
    <recommendedName>
        <fullName evidence="8">Major facilitator superfamily (MFS) profile domain-containing protein</fullName>
    </recommendedName>
</protein>
<keyword evidence="5 7" id="KW-0472">Membrane</keyword>
<feature type="transmembrane region" description="Helical" evidence="7">
    <location>
        <begin position="226"/>
        <end position="248"/>
    </location>
</feature>
<proteinExistence type="inferred from homology"/>
<dbReference type="PANTHER" id="PTHR43791:SF40">
    <property type="entry name" value="THIAMINE PATHWAY TRANSPORTER THI73"/>
    <property type="match status" value="1"/>
</dbReference>
<comment type="caution">
    <text evidence="9">The sequence shown here is derived from an EMBL/GenBank/DDBJ whole genome shotgun (WGS) entry which is preliminary data.</text>
</comment>
<organism evidence="9 10">
    <name type="scientific">Scytalidium lignicola</name>
    <name type="common">Hyphomycete</name>
    <dbReference type="NCBI Taxonomy" id="5539"/>
    <lineage>
        <taxon>Eukaryota</taxon>
        <taxon>Fungi</taxon>
        <taxon>Dikarya</taxon>
        <taxon>Ascomycota</taxon>
        <taxon>Pezizomycotina</taxon>
        <taxon>Leotiomycetes</taxon>
        <taxon>Leotiomycetes incertae sedis</taxon>
        <taxon>Scytalidium</taxon>
    </lineage>
</organism>
<dbReference type="InterPro" id="IPR020846">
    <property type="entry name" value="MFS_dom"/>
</dbReference>
<gene>
    <name evidence="9" type="ORF">B7463_g9182</name>
</gene>
<feature type="transmembrane region" description="Helical" evidence="7">
    <location>
        <begin position="332"/>
        <end position="353"/>
    </location>
</feature>
<feature type="transmembrane region" description="Helical" evidence="7">
    <location>
        <begin position="136"/>
        <end position="154"/>
    </location>
</feature>
<feature type="domain" description="Major facilitator superfamily (MFS) profile" evidence="8">
    <location>
        <begin position="64"/>
        <end position="480"/>
    </location>
</feature>
<evidence type="ECO:0000256" key="7">
    <source>
        <dbReference type="SAM" id="Phobius"/>
    </source>
</evidence>
<dbReference type="FunFam" id="1.20.1250.20:FF:000064">
    <property type="entry name" value="MFS allantoate transporter"/>
    <property type="match status" value="1"/>
</dbReference>